<evidence type="ECO:0000313" key="3">
    <source>
        <dbReference type="EMBL" id="MCC9641967.1"/>
    </source>
</evidence>
<dbReference type="PANTHER" id="PTHR43377">
    <property type="entry name" value="BILIVERDIN REDUCTASE A"/>
    <property type="match status" value="1"/>
</dbReference>
<dbReference type="SUPFAM" id="SSF55347">
    <property type="entry name" value="Glyceraldehyde-3-phosphate dehydrogenase-like, C-terminal domain"/>
    <property type="match status" value="1"/>
</dbReference>
<dbReference type="EMBL" id="JAJKFW010000014">
    <property type="protein sequence ID" value="MCC9641967.1"/>
    <property type="molecule type" value="Genomic_DNA"/>
</dbReference>
<dbReference type="InterPro" id="IPR000683">
    <property type="entry name" value="Gfo/Idh/MocA-like_OxRdtase_N"/>
</dbReference>
<gene>
    <name evidence="3" type="ORF">LOC71_06750</name>
</gene>
<name>A0ABS8NEJ4_9BACT</name>
<feature type="domain" description="GFO/IDH/MocA-like oxidoreductase" evidence="2">
    <location>
        <begin position="156"/>
        <end position="220"/>
    </location>
</feature>
<reference evidence="3" key="1">
    <citation type="submission" date="2021-11" db="EMBL/GenBank/DDBJ databases">
        <title>Genome sequence.</title>
        <authorList>
            <person name="Sun Q."/>
        </authorList>
    </citation>
    <scope>NUCLEOTIDE SEQUENCE</scope>
    <source>
        <strain evidence="3">JC740</strain>
    </source>
</reference>
<evidence type="ECO:0000259" key="1">
    <source>
        <dbReference type="Pfam" id="PF01408"/>
    </source>
</evidence>
<feature type="domain" description="Gfo/Idh/MocA-like oxidoreductase N-terminal" evidence="1">
    <location>
        <begin position="5"/>
        <end position="121"/>
    </location>
</feature>
<evidence type="ECO:0000313" key="4">
    <source>
        <dbReference type="Proteomes" id="UP001430306"/>
    </source>
</evidence>
<dbReference type="Pfam" id="PF22725">
    <property type="entry name" value="GFO_IDH_MocA_C3"/>
    <property type="match status" value="1"/>
</dbReference>
<comment type="caution">
    <text evidence="3">The sequence shown here is derived from an EMBL/GenBank/DDBJ whole genome shotgun (WGS) entry which is preliminary data.</text>
</comment>
<evidence type="ECO:0000259" key="2">
    <source>
        <dbReference type="Pfam" id="PF22725"/>
    </source>
</evidence>
<dbReference type="InterPro" id="IPR051450">
    <property type="entry name" value="Gfo/Idh/MocA_Oxidoreductases"/>
</dbReference>
<dbReference type="Proteomes" id="UP001430306">
    <property type="component" value="Unassembled WGS sequence"/>
</dbReference>
<dbReference type="InterPro" id="IPR036291">
    <property type="entry name" value="NAD(P)-bd_dom_sf"/>
</dbReference>
<proteinExistence type="predicted"/>
<dbReference type="RefSeq" id="WP_230272521.1">
    <property type="nucleotide sequence ID" value="NZ_JAJKFW010000014.1"/>
</dbReference>
<dbReference type="PANTHER" id="PTHR43377:SF1">
    <property type="entry name" value="BILIVERDIN REDUCTASE A"/>
    <property type="match status" value="1"/>
</dbReference>
<organism evidence="3 4">
    <name type="scientific">Rhodopirellula halodulae</name>
    <dbReference type="NCBI Taxonomy" id="2894198"/>
    <lineage>
        <taxon>Bacteria</taxon>
        <taxon>Pseudomonadati</taxon>
        <taxon>Planctomycetota</taxon>
        <taxon>Planctomycetia</taxon>
        <taxon>Pirellulales</taxon>
        <taxon>Pirellulaceae</taxon>
        <taxon>Rhodopirellula</taxon>
    </lineage>
</organism>
<protein>
    <submittedName>
        <fullName evidence="3">Gfo/Idh/MocA family oxidoreductase</fullName>
    </submittedName>
</protein>
<dbReference type="Gene3D" id="3.30.360.10">
    <property type="entry name" value="Dihydrodipicolinate Reductase, domain 2"/>
    <property type="match status" value="1"/>
</dbReference>
<dbReference type="InterPro" id="IPR055170">
    <property type="entry name" value="GFO_IDH_MocA-like_dom"/>
</dbReference>
<dbReference type="Gene3D" id="3.40.50.720">
    <property type="entry name" value="NAD(P)-binding Rossmann-like Domain"/>
    <property type="match status" value="1"/>
</dbReference>
<dbReference type="Pfam" id="PF01408">
    <property type="entry name" value="GFO_IDH_MocA"/>
    <property type="match status" value="1"/>
</dbReference>
<keyword evidence="4" id="KW-1185">Reference proteome</keyword>
<accession>A0ABS8NEJ4</accession>
<sequence length="367" mass="39458">MNRELRVAVIGAGHLGRIHAKLIAQVEGARLVAVCDPVKDACEALAETHGVTAYSDYRDSIEHIDAAIIAAPTDLHCDIASTLIKAGKHLMVEKPLAADSDDARRLALMASTRNLVLQVGHVERFNPAFTALGDFGVDVKYVEATRASRFPGRCLDVGVVMDLMIHDLDLVLSLTQASVRSISASGISVVSDHEDIAEARLEFECGLVANLKASRVSPLPCRDMTLFSPAGFAQIDFGKPALSTVRASETLSTRQFDLDQATDNPLGYADDLFGEHLQCEVNELEPRNAILDELHDFVISVESRTSPIVDGSAGARAVTIASAILDAIDERAWYSYAGADERGPLAIPRRRVGQPATHDVAASRRAA</sequence>
<dbReference type="SUPFAM" id="SSF51735">
    <property type="entry name" value="NAD(P)-binding Rossmann-fold domains"/>
    <property type="match status" value="1"/>
</dbReference>